<organism evidence="7 8">
    <name type="scientific">Gomphillus americanus</name>
    <dbReference type="NCBI Taxonomy" id="1940652"/>
    <lineage>
        <taxon>Eukaryota</taxon>
        <taxon>Fungi</taxon>
        <taxon>Dikarya</taxon>
        <taxon>Ascomycota</taxon>
        <taxon>Pezizomycotina</taxon>
        <taxon>Lecanoromycetes</taxon>
        <taxon>OSLEUM clade</taxon>
        <taxon>Ostropomycetidae</taxon>
        <taxon>Ostropales</taxon>
        <taxon>Graphidaceae</taxon>
        <taxon>Gomphilloideae</taxon>
        <taxon>Gomphillus</taxon>
    </lineage>
</organism>
<feature type="domain" description="Cyclin-like" evidence="6">
    <location>
        <begin position="143"/>
        <end position="226"/>
    </location>
</feature>
<dbReference type="Gene3D" id="1.10.472.10">
    <property type="entry name" value="Cyclin-like"/>
    <property type="match status" value="2"/>
</dbReference>
<feature type="compositionally biased region" description="Polar residues" evidence="4">
    <location>
        <begin position="271"/>
        <end position="280"/>
    </location>
</feature>
<evidence type="ECO:0000313" key="8">
    <source>
        <dbReference type="Proteomes" id="UP000664169"/>
    </source>
</evidence>
<protein>
    <recommendedName>
        <fullName evidence="2">RNA polymerase II holoenzyme cyclin-like subunit</fullName>
    </recommendedName>
</protein>
<dbReference type="GO" id="GO:0006357">
    <property type="term" value="P:regulation of transcription by RNA polymerase II"/>
    <property type="evidence" value="ECO:0007669"/>
    <property type="project" value="InterPro"/>
</dbReference>
<keyword evidence="5" id="KW-0812">Transmembrane</keyword>
<comment type="similarity">
    <text evidence="1">Belongs to the cyclin family. Cyclin C subfamily.</text>
</comment>
<evidence type="ECO:0000256" key="2">
    <source>
        <dbReference type="ARBA" id="ARBA00014912"/>
    </source>
</evidence>
<dbReference type="SMART" id="SM00385">
    <property type="entry name" value="CYCLIN"/>
    <property type="match status" value="2"/>
</dbReference>
<dbReference type="EMBL" id="CAJPDQ010000017">
    <property type="protein sequence ID" value="CAF9922060.1"/>
    <property type="molecule type" value="Genomic_DNA"/>
</dbReference>
<dbReference type="Proteomes" id="UP000664169">
    <property type="component" value="Unassembled WGS sequence"/>
</dbReference>
<dbReference type="SUPFAM" id="SSF47954">
    <property type="entry name" value="Cyclin-like"/>
    <property type="match status" value="2"/>
</dbReference>
<evidence type="ECO:0000259" key="6">
    <source>
        <dbReference type="SMART" id="SM00385"/>
    </source>
</evidence>
<feature type="compositionally biased region" description="Low complexity" evidence="4">
    <location>
        <begin position="370"/>
        <end position="383"/>
    </location>
</feature>
<dbReference type="InterPro" id="IPR013763">
    <property type="entry name" value="Cyclin-like_dom"/>
</dbReference>
<dbReference type="InterPro" id="IPR036915">
    <property type="entry name" value="Cyclin-like_sf"/>
</dbReference>
<accession>A0A8H3IIF5</accession>
<dbReference type="AlphaFoldDB" id="A0A8H3IIF5"/>
<evidence type="ECO:0000256" key="5">
    <source>
        <dbReference type="SAM" id="Phobius"/>
    </source>
</evidence>
<keyword evidence="5" id="KW-0472">Membrane</keyword>
<dbReference type="CDD" id="cd20545">
    <property type="entry name" value="CYCLIN_SpCG1C-like_rpt1"/>
    <property type="match status" value="1"/>
</dbReference>
<sequence length="421" mass="47106">MAGLTSTQERENRAKGVNFILQVGIMLKLPQITLATASVFLHRFFMRYSMIEDRAAGRAHQHYYSIAATCLFLATKVEENCRKMKDLVVACVRVAQKEPNKEVDEQDKEFWRWRDVLLQLEDVLLETLCFDLSLESPYKLLYTFLVHFQEENNKQLRNAAWAFVNDSCPTPLCLLYPARTIAAAAIYAAARHCDVKLMDDEQGRPWWEVAGSDLKSIRKACNYMASLYENVAISSSNTNGESKGSIYQHTPESGIEERFAKTRAYRPGVSPQESRQSTPLSGPLSRSKPLQSTKDLDKNGISPIKSHKRQREPSSSPDTANQQNGTKNGNHLNGEEGEISENIEHPNLSSDRLSIATTLIGGESYHRNSNEQNTNQQNNTNGTAPSQPNRNPSHPPSFTPGDDRGFSIAETDGHGSEEGEL</sequence>
<dbReference type="PANTHER" id="PTHR10026">
    <property type="entry name" value="CYCLIN"/>
    <property type="match status" value="1"/>
</dbReference>
<feature type="compositionally biased region" description="Polar residues" evidence="4">
    <location>
        <begin position="313"/>
        <end position="331"/>
    </location>
</feature>
<feature type="region of interest" description="Disordered" evidence="4">
    <location>
        <begin position="365"/>
        <end position="421"/>
    </location>
</feature>
<keyword evidence="8" id="KW-1185">Reference proteome</keyword>
<evidence type="ECO:0000256" key="3">
    <source>
        <dbReference type="RuleBase" id="RU000383"/>
    </source>
</evidence>
<dbReference type="GO" id="GO:0016538">
    <property type="term" value="F:cyclin-dependent protein serine/threonine kinase regulator activity"/>
    <property type="evidence" value="ECO:0007669"/>
    <property type="project" value="InterPro"/>
</dbReference>
<dbReference type="CDD" id="cd20546">
    <property type="entry name" value="CYCLIN_SpCG1C_ScCTK2-like_rpt2"/>
    <property type="match status" value="1"/>
</dbReference>
<keyword evidence="5" id="KW-1133">Transmembrane helix</keyword>
<evidence type="ECO:0000256" key="1">
    <source>
        <dbReference type="ARBA" id="ARBA00008638"/>
    </source>
</evidence>
<feature type="domain" description="Cyclin-like" evidence="6">
    <location>
        <begin position="18"/>
        <end position="126"/>
    </location>
</feature>
<evidence type="ECO:0000256" key="4">
    <source>
        <dbReference type="SAM" id="MobiDB-lite"/>
    </source>
</evidence>
<dbReference type="InterPro" id="IPR043198">
    <property type="entry name" value="Cyclin/Ssn8"/>
</dbReference>
<feature type="compositionally biased region" description="Basic and acidic residues" evidence="4">
    <location>
        <begin position="401"/>
        <end position="421"/>
    </location>
</feature>
<keyword evidence="3" id="KW-0195">Cyclin</keyword>
<dbReference type="InterPro" id="IPR006671">
    <property type="entry name" value="Cyclin_N"/>
</dbReference>
<feature type="transmembrane region" description="Helical" evidence="5">
    <location>
        <begin position="20"/>
        <end position="41"/>
    </location>
</feature>
<reference evidence="7" key="1">
    <citation type="submission" date="2021-03" db="EMBL/GenBank/DDBJ databases">
        <authorList>
            <person name="Tagirdzhanova G."/>
        </authorList>
    </citation>
    <scope>NUCLEOTIDE SEQUENCE</scope>
</reference>
<name>A0A8H3IIF5_9LECA</name>
<dbReference type="Pfam" id="PF00134">
    <property type="entry name" value="Cyclin_N"/>
    <property type="match status" value="1"/>
</dbReference>
<proteinExistence type="inferred from homology"/>
<dbReference type="OrthoDB" id="25002at2759"/>
<comment type="caution">
    <text evidence="7">The sequence shown here is derived from an EMBL/GenBank/DDBJ whole genome shotgun (WGS) entry which is preliminary data.</text>
</comment>
<evidence type="ECO:0000313" key="7">
    <source>
        <dbReference type="EMBL" id="CAF9922060.1"/>
    </source>
</evidence>
<gene>
    <name evidence="7" type="ORF">GOMPHAMPRED_002479</name>
</gene>
<feature type="region of interest" description="Disordered" evidence="4">
    <location>
        <begin position="265"/>
        <end position="336"/>
    </location>
</feature>